<dbReference type="InterPro" id="IPR018060">
    <property type="entry name" value="HTH_AraC"/>
</dbReference>
<evidence type="ECO:0000256" key="3">
    <source>
        <dbReference type="ARBA" id="ARBA00023163"/>
    </source>
</evidence>
<reference evidence="5 6" key="1">
    <citation type="submission" date="2017-05" db="EMBL/GenBank/DDBJ databases">
        <authorList>
            <person name="Song R."/>
            <person name="Chenine A.L."/>
            <person name="Ruprecht R.M."/>
        </authorList>
    </citation>
    <scope>NUCLEOTIDE SEQUENCE [LARGE SCALE GENOMIC DNA]</scope>
    <source>
        <strain evidence="5 6">CECT 7927</strain>
    </source>
</reference>
<evidence type="ECO:0000256" key="2">
    <source>
        <dbReference type="ARBA" id="ARBA00023125"/>
    </source>
</evidence>
<dbReference type="GO" id="GO:0003700">
    <property type="term" value="F:DNA-binding transcription factor activity"/>
    <property type="evidence" value="ECO:0007669"/>
    <property type="project" value="InterPro"/>
</dbReference>
<organism evidence="5 6">
    <name type="scientific">Vibrio mangrovi</name>
    <dbReference type="NCBI Taxonomy" id="474394"/>
    <lineage>
        <taxon>Bacteria</taxon>
        <taxon>Pseudomonadati</taxon>
        <taxon>Pseudomonadota</taxon>
        <taxon>Gammaproteobacteria</taxon>
        <taxon>Vibrionales</taxon>
        <taxon>Vibrionaceae</taxon>
        <taxon>Vibrio</taxon>
    </lineage>
</organism>
<dbReference type="Proteomes" id="UP000196125">
    <property type="component" value="Unassembled WGS sequence"/>
</dbReference>
<evidence type="ECO:0000256" key="1">
    <source>
        <dbReference type="ARBA" id="ARBA00023015"/>
    </source>
</evidence>
<dbReference type="PANTHER" id="PTHR47894">
    <property type="entry name" value="HTH-TYPE TRANSCRIPTIONAL REGULATOR GADX"/>
    <property type="match status" value="1"/>
</dbReference>
<keyword evidence="1" id="KW-0805">Transcription regulation</keyword>
<feature type="domain" description="HTH araC/xylS-type" evidence="4">
    <location>
        <begin position="241"/>
        <end position="340"/>
    </location>
</feature>
<dbReference type="EMBL" id="FXXI01000003">
    <property type="protein sequence ID" value="SMS00880.1"/>
    <property type="molecule type" value="Genomic_DNA"/>
</dbReference>
<dbReference type="GO" id="GO:0000976">
    <property type="term" value="F:transcription cis-regulatory region binding"/>
    <property type="evidence" value="ECO:0007669"/>
    <property type="project" value="TreeGrafter"/>
</dbReference>
<gene>
    <name evidence="5" type="ORF">VIM7927_02153</name>
</gene>
<dbReference type="Pfam" id="PF12833">
    <property type="entry name" value="HTH_18"/>
    <property type="match status" value="1"/>
</dbReference>
<dbReference type="InterPro" id="IPR009057">
    <property type="entry name" value="Homeodomain-like_sf"/>
</dbReference>
<evidence type="ECO:0000313" key="5">
    <source>
        <dbReference type="EMBL" id="SMS00880.1"/>
    </source>
</evidence>
<proteinExistence type="predicted"/>
<dbReference type="PROSITE" id="PS01124">
    <property type="entry name" value="HTH_ARAC_FAMILY_2"/>
    <property type="match status" value="1"/>
</dbReference>
<dbReference type="GO" id="GO:0005829">
    <property type="term" value="C:cytosol"/>
    <property type="evidence" value="ECO:0007669"/>
    <property type="project" value="TreeGrafter"/>
</dbReference>
<dbReference type="Gene3D" id="1.10.10.60">
    <property type="entry name" value="Homeodomain-like"/>
    <property type="match status" value="1"/>
</dbReference>
<sequence length="345" mass="40705">MINTISNHVLNGRVNFLNNHGVNTRYLLNKCCFSDDELSAIDGRISWRKYQNFLNESFVFSETLEPEMLLEGIRSGFDVGFYHYFPDLFGICLNEETPLAALKRYCQYSILISDIYKIEVIEDHHHLRIEYSNPLLLKYDDYSALGFFAILYDIVTFYTQDVHIKACVSTPENKLYREFNDYFHTMIQYGKPCNFIEFDIENLKIRNKLFNAKLNRIQKSKLDWMCEQLPANIPFATYVERGIEKIILSEKYSSDSELLATLCSHINMSRWTLNRKLQLEGISYRDVLKKVKLNVACRLLTNTNKSVQEISEMTCFSSQTNFSRFFKNHRQLSPTSYRNFFLQDY</sequence>
<dbReference type="AlphaFoldDB" id="A0A1Y6IVP2"/>
<accession>A0A1Y6IVP2</accession>
<keyword evidence="3" id="KW-0804">Transcription</keyword>
<name>A0A1Y6IVP2_9VIBR</name>
<evidence type="ECO:0000313" key="6">
    <source>
        <dbReference type="Proteomes" id="UP000196125"/>
    </source>
</evidence>
<dbReference type="SMART" id="SM00342">
    <property type="entry name" value="HTH_ARAC"/>
    <property type="match status" value="1"/>
</dbReference>
<keyword evidence="2" id="KW-0238">DNA-binding</keyword>
<evidence type="ECO:0000259" key="4">
    <source>
        <dbReference type="PROSITE" id="PS01124"/>
    </source>
</evidence>
<protein>
    <submittedName>
        <fullName evidence="5">Transcriptional activator FtrA</fullName>
    </submittedName>
</protein>
<dbReference type="SUPFAM" id="SSF46689">
    <property type="entry name" value="Homeodomain-like"/>
    <property type="match status" value="1"/>
</dbReference>
<dbReference type="PANTHER" id="PTHR47894:SF4">
    <property type="entry name" value="HTH-TYPE TRANSCRIPTIONAL REGULATOR GADX"/>
    <property type="match status" value="1"/>
</dbReference>